<evidence type="ECO:0000259" key="8">
    <source>
        <dbReference type="Pfam" id="PF14372"/>
    </source>
</evidence>
<dbReference type="AlphaFoldDB" id="A0A7N0TVC0"/>
<evidence type="ECO:0000256" key="4">
    <source>
        <dbReference type="ARBA" id="ARBA00022833"/>
    </source>
</evidence>
<evidence type="ECO:0000256" key="1">
    <source>
        <dbReference type="ARBA" id="ARBA00004123"/>
    </source>
</evidence>
<dbReference type="EnsemblPlants" id="Kaladp0046s0319.1.v1.1">
    <property type="protein sequence ID" value="Kaladp0046s0319.1.v1.1"/>
    <property type="gene ID" value="Kaladp0046s0319.v1.1"/>
</dbReference>
<evidence type="ECO:0000259" key="7">
    <source>
        <dbReference type="Pfam" id="PF05699"/>
    </source>
</evidence>
<dbReference type="Gramene" id="Kaladp0046s0319.1.v1.1">
    <property type="protein sequence ID" value="Kaladp0046s0319.1.v1.1"/>
    <property type="gene ID" value="Kaladp0046s0319.v1.1"/>
</dbReference>
<organism evidence="9 10">
    <name type="scientific">Kalanchoe fedtschenkoi</name>
    <name type="common">Lavender scallops</name>
    <name type="synonym">South American air plant</name>
    <dbReference type="NCBI Taxonomy" id="63787"/>
    <lineage>
        <taxon>Eukaryota</taxon>
        <taxon>Viridiplantae</taxon>
        <taxon>Streptophyta</taxon>
        <taxon>Embryophyta</taxon>
        <taxon>Tracheophyta</taxon>
        <taxon>Spermatophyta</taxon>
        <taxon>Magnoliopsida</taxon>
        <taxon>eudicotyledons</taxon>
        <taxon>Gunneridae</taxon>
        <taxon>Pentapetalae</taxon>
        <taxon>Saxifragales</taxon>
        <taxon>Crassulaceae</taxon>
        <taxon>Kalanchoe</taxon>
    </lineage>
</organism>
<keyword evidence="4" id="KW-0862">Zinc</keyword>
<dbReference type="Proteomes" id="UP000594263">
    <property type="component" value="Unplaced"/>
</dbReference>
<dbReference type="SUPFAM" id="SSF53098">
    <property type="entry name" value="Ribonuclease H-like"/>
    <property type="match status" value="1"/>
</dbReference>
<dbReference type="InterPro" id="IPR008906">
    <property type="entry name" value="HATC_C_dom"/>
</dbReference>
<protein>
    <recommendedName>
        <fullName evidence="11">Transposase</fullName>
    </recommendedName>
</protein>
<dbReference type="InterPro" id="IPR012337">
    <property type="entry name" value="RNaseH-like_sf"/>
</dbReference>
<accession>A0A7N0TVC0</accession>
<reference evidence="9" key="1">
    <citation type="submission" date="2021-01" db="UniProtKB">
        <authorList>
            <consortium name="EnsemblPlants"/>
        </authorList>
    </citation>
    <scope>IDENTIFICATION</scope>
</reference>
<evidence type="ECO:0008006" key="11">
    <source>
        <dbReference type="Google" id="ProtNLM"/>
    </source>
</evidence>
<keyword evidence="5" id="KW-0238">DNA-binding</keyword>
<dbReference type="Pfam" id="PF14372">
    <property type="entry name" value="hAT-like_RNase-H"/>
    <property type="match status" value="1"/>
</dbReference>
<comment type="subcellular location">
    <subcellularLocation>
        <location evidence="1">Nucleus</location>
    </subcellularLocation>
</comment>
<keyword evidence="10" id="KW-1185">Reference proteome</keyword>
<evidence type="ECO:0000313" key="9">
    <source>
        <dbReference type="EnsemblPlants" id="Kaladp0046s0319.1.v1.1"/>
    </source>
</evidence>
<evidence type="ECO:0000313" key="10">
    <source>
        <dbReference type="Proteomes" id="UP000594263"/>
    </source>
</evidence>
<evidence type="ECO:0000256" key="3">
    <source>
        <dbReference type="ARBA" id="ARBA00022771"/>
    </source>
</evidence>
<keyword evidence="3" id="KW-0863">Zinc-finger</keyword>
<evidence type="ECO:0000256" key="6">
    <source>
        <dbReference type="ARBA" id="ARBA00023242"/>
    </source>
</evidence>
<feature type="domain" description="hAT-like transposase RNase-H fold" evidence="8">
    <location>
        <begin position="188"/>
        <end position="237"/>
    </location>
</feature>
<keyword evidence="6" id="KW-0539">Nucleus</keyword>
<dbReference type="GO" id="GO:0008270">
    <property type="term" value="F:zinc ion binding"/>
    <property type="evidence" value="ECO:0007669"/>
    <property type="project" value="UniProtKB-KW"/>
</dbReference>
<dbReference type="GO" id="GO:0005634">
    <property type="term" value="C:nucleus"/>
    <property type="evidence" value="ECO:0007669"/>
    <property type="project" value="UniProtKB-SubCell"/>
</dbReference>
<sequence length="353" mass="39944">MVMVHELPFKFAEYEVLNMLVMESSPEFKKIEYMVITCHFVCEWKLHKRVLSFYHIPPPHNGVAVCEALNHYSNDWNLTNKLATVTDVLSYQRKLLVDGVFFHVCCCAHIINLLVQDGLNDIEDIIHSNKPSDAYWIKVEKICSFLHVFHDITKIISGTEYLTSNLFLPELAQIKEELEEKAKSDGDNNLLIFINAVLDPRNKLKVIQFYSSSLYDSKLRDHEYVSVVTYTLHEVYADGIDAQGDGNGAFNNTNVTGKGLSKERKKFDGFINGLSVECLTSDLDTYLEDGGNRLKFRILSKLASDILAILITSVASEFTFNADKSELELKKILIEPSSSIAMLGLARLVCTSI</sequence>
<dbReference type="GO" id="GO:0046983">
    <property type="term" value="F:protein dimerization activity"/>
    <property type="evidence" value="ECO:0007669"/>
    <property type="project" value="InterPro"/>
</dbReference>
<dbReference type="PANTHER" id="PTHR46481:SF10">
    <property type="entry name" value="ZINC FINGER BED DOMAIN-CONTAINING PROTEIN 39"/>
    <property type="match status" value="1"/>
</dbReference>
<dbReference type="PANTHER" id="PTHR46481">
    <property type="entry name" value="ZINC FINGER BED DOMAIN-CONTAINING PROTEIN 4"/>
    <property type="match status" value="1"/>
</dbReference>
<evidence type="ECO:0000256" key="2">
    <source>
        <dbReference type="ARBA" id="ARBA00022723"/>
    </source>
</evidence>
<dbReference type="GO" id="GO:0003677">
    <property type="term" value="F:DNA binding"/>
    <property type="evidence" value="ECO:0007669"/>
    <property type="project" value="UniProtKB-KW"/>
</dbReference>
<dbReference type="Pfam" id="PF05699">
    <property type="entry name" value="Dimer_Tnp_hAT"/>
    <property type="match status" value="1"/>
</dbReference>
<proteinExistence type="predicted"/>
<name>A0A7N0TVC0_KALFE</name>
<evidence type="ECO:0000256" key="5">
    <source>
        <dbReference type="ARBA" id="ARBA00023125"/>
    </source>
</evidence>
<dbReference type="InterPro" id="IPR025525">
    <property type="entry name" value="hAT-like_transposase_RNase-H"/>
</dbReference>
<keyword evidence="2" id="KW-0479">Metal-binding</keyword>
<feature type="domain" description="HAT C-terminal dimerisation" evidence="7">
    <location>
        <begin position="292"/>
        <end position="343"/>
    </location>
</feature>
<dbReference type="InterPro" id="IPR052035">
    <property type="entry name" value="ZnF_BED_domain_contain"/>
</dbReference>